<dbReference type="InterPro" id="IPR038713">
    <property type="entry name" value="Terminase_Gp1_N_sf"/>
</dbReference>
<dbReference type="InterPro" id="IPR052404">
    <property type="entry name" value="SPP1-like_terminase"/>
</dbReference>
<accession>A0A8S5NQD2</accession>
<dbReference type="PANTHER" id="PTHR41328">
    <property type="entry name" value="TERMINASE SMALL SUBUNIT-RELATED"/>
    <property type="match status" value="1"/>
</dbReference>
<dbReference type="Gene3D" id="6.10.140.2160">
    <property type="match status" value="1"/>
</dbReference>
<evidence type="ECO:0000256" key="2">
    <source>
        <dbReference type="ARBA" id="ARBA00023219"/>
    </source>
</evidence>
<evidence type="ECO:0000256" key="1">
    <source>
        <dbReference type="ARBA" id="ARBA00022612"/>
    </source>
</evidence>
<reference evidence="3" key="1">
    <citation type="journal article" date="2021" name="Proc. Natl. Acad. Sci. U.S.A.">
        <title>A Catalog of Tens of Thousands of Viruses from Human Metagenomes Reveals Hidden Associations with Chronic Diseases.</title>
        <authorList>
            <person name="Tisza M.J."/>
            <person name="Buck C.B."/>
        </authorList>
    </citation>
    <scope>NUCLEOTIDE SEQUENCE</scope>
    <source>
        <strain evidence="3">CtSP74</strain>
    </source>
</reference>
<proteinExistence type="predicted"/>
<dbReference type="Gene3D" id="1.10.10.1400">
    <property type="entry name" value="Terminase, small subunit, N-terminal DNA-binding domain, HTH motif"/>
    <property type="match status" value="1"/>
</dbReference>
<dbReference type="GO" id="GO:0051276">
    <property type="term" value="P:chromosome organization"/>
    <property type="evidence" value="ECO:0007669"/>
    <property type="project" value="InterPro"/>
</dbReference>
<dbReference type="InterPro" id="IPR005335">
    <property type="entry name" value="Terminase_ssu"/>
</dbReference>
<keyword evidence="2" id="KW-0231">Viral genome packaging</keyword>
<protein>
    <submittedName>
        <fullName evidence="3">Terminase small subunit</fullName>
    </submittedName>
</protein>
<name>A0A8S5NQD2_9CAUD</name>
<sequence length="156" mass="17257">MSRKDGGKLAKLNLKQQKFADEYIISGNAEKSALSAGYSVNYARKQSHKLLANVGIKAYIDERLSELSSKKIADQDEVLQFFTSVMRGEILEPYALGIGNGAQQIIEIKPNAATRKSAAVELAKRYGLTSEKIEMNVTTNSKLESILTQLEEKDDE</sequence>
<dbReference type="PANTHER" id="PTHR41328:SF2">
    <property type="entry name" value="TERMINASE SMALL SUBUNIT"/>
    <property type="match status" value="1"/>
</dbReference>
<keyword evidence="1" id="KW-1188">Viral release from host cell</keyword>
<evidence type="ECO:0000313" key="3">
    <source>
        <dbReference type="EMBL" id="DAD96575.1"/>
    </source>
</evidence>
<organism evidence="3">
    <name type="scientific">Siphoviridae sp. ctSP74</name>
    <dbReference type="NCBI Taxonomy" id="2826343"/>
    <lineage>
        <taxon>Viruses</taxon>
        <taxon>Duplodnaviria</taxon>
        <taxon>Heunggongvirae</taxon>
        <taxon>Uroviricota</taxon>
        <taxon>Caudoviricetes</taxon>
    </lineage>
</organism>
<dbReference type="Pfam" id="PF03592">
    <property type="entry name" value="Terminase_2"/>
    <property type="match status" value="1"/>
</dbReference>
<dbReference type="EMBL" id="BK015221">
    <property type="protein sequence ID" value="DAD96575.1"/>
    <property type="molecule type" value="Genomic_DNA"/>
</dbReference>